<evidence type="ECO:0000313" key="2">
    <source>
        <dbReference type="EMBL" id="MBD3365151.1"/>
    </source>
</evidence>
<name>A0A9D5KCK3_UNCW3</name>
<gene>
    <name evidence="2" type="ORF">GF359_08045</name>
</gene>
<organism evidence="2 3">
    <name type="scientific">candidate division WOR-3 bacterium</name>
    <dbReference type="NCBI Taxonomy" id="2052148"/>
    <lineage>
        <taxon>Bacteria</taxon>
        <taxon>Bacteria division WOR-3</taxon>
    </lineage>
</organism>
<dbReference type="InterPro" id="IPR016181">
    <property type="entry name" value="Acyl_CoA_acyltransferase"/>
</dbReference>
<dbReference type="PANTHER" id="PTHR31143">
    <property type="match status" value="1"/>
</dbReference>
<dbReference type="PANTHER" id="PTHR31143:SF2">
    <property type="entry name" value="FR47-LIKE DOMAIN-CONTAINING PROTEIN-RELATED"/>
    <property type="match status" value="1"/>
</dbReference>
<reference evidence="2" key="1">
    <citation type="submission" date="2019-11" db="EMBL/GenBank/DDBJ databases">
        <title>Microbial mats filling the niche in hypersaline microbial mats.</title>
        <authorList>
            <person name="Wong H.L."/>
            <person name="Macleod F.I."/>
            <person name="White R.A. III"/>
            <person name="Burns B.P."/>
        </authorList>
    </citation>
    <scope>NUCLEOTIDE SEQUENCE</scope>
    <source>
        <strain evidence="2">Bin_327</strain>
    </source>
</reference>
<protein>
    <submittedName>
        <fullName evidence="2">GNAT family N-acetyltransferase</fullName>
    </submittedName>
</protein>
<sequence>MIELEPKDFKKLLPLVSELYYDLPALSVISGITPGRIWVDDTNNIRSALLWEHSQNSEFHFMGRADNSDFNRSLEKLFKEQIYPQALKKFKAFIVQYANDDWKALIPKMVNHPMEDSRMLYIFRPGDPIPDQDIPSGFQVLQVDEKLLSETRLKNLKGITDQIDQVWRSHEEFLGYGFGFCAVKGTEIASWCLAEYASPGRSGLGVETVSKFRRKGLATAVSAACLDYCAANNLTAYWICWKDNKPSIATANRLELQLDAEYPIYYGWFDELDNALSNASLRYRKEDFQPALDWFEKAFAMADRRKESYLYHELKLAKRYYYAAAVSAAVLEDKDSTTRYLQKAFEHGFDDFAKAKKEERFKIIHRTDVWKRILRSSG</sequence>
<dbReference type="SUPFAM" id="SSF55729">
    <property type="entry name" value="Acyl-CoA N-acyltransferases (Nat)"/>
    <property type="match status" value="1"/>
</dbReference>
<dbReference type="InterPro" id="IPR000182">
    <property type="entry name" value="GNAT_dom"/>
</dbReference>
<dbReference type="AlphaFoldDB" id="A0A9D5KCK3"/>
<evidence type="ECO:0000313" key="3">
    <source>
        <dbReference type="Proteomes" id="UP000630660"/>
    </source>
</evidence>
<dbReference type="Gene3D" id="3.40.630.30">
    <property type="match status" value="1"/>
</dbReference>
<accession>A0A9D5KCK3</accession>
<dbReference type="Proteomes" id="UP000630660">
    <property type="component" value="Unassembled WGS sequence"/>
</dbReference>
<dbReference type="GO" id="GO:0016747">
    <property type="term" value="F:acyltransferase activity, transferring groups other than amino-acyl groups"/>
    <property type="evidence" value="ECO:0007669"/>
    <property type="project" value="InterPro"/>
</dbReference>
<dbReference type="InterPro" id="IPR027365">
    <property type="entry name" value="GNAT_acetyltra_YdfB-like"/>
</dbReference>
<feature type="domain" description="N-acetyltransferase" evidence="1">
    <location>
        <begin position="143"/>
        <end position="279"/>
    </location>
</feature>
<dbReference type="PROSITE" id="PS51186">
    <property type="entry name" value="GNAT"/>
    <property type="match status" value="1"/>
</dbReference>
<evidence type="ECO:0000259" key="1">
    <source>
        <dbReference type="PROSITE" id="PS51186"/>
    </source>
</evidence>
<dbReference type="EMBL" id="WJKJ01000267">
    <property type="protein sequence ID" value="MBD3365151.1"/>
    <property type="molecule type" value="Genomic_DNA"/>
</dbReference>
<proteinExistence type="predicted"/>
<dbReference type="Pfam" id="PF12746">
    <property type="entry name" value="GNAT_acetyltran"/>
    <property type="match status" value="1"/>
</dbReference>
<comment type="caution">
    <text evidence="2">The sequence shown here is derived from an EMBL/GenBank/DDBJ whole genome shotgun (WGS) entry which is preliminary data.</text>
</comment>